<name>A0A9D4E177_DREPO</name>
<accession>A0A9D4E177</accession>
<protein>
    <submittedName>
        <fullName evidence="1">Uncharacterized protein</fullName>
    </submittedName>
</protein>
<keyword evidence="2" id="KW-1185">Reference proteome</keyword>
<evidence type="ECO:0000313" key="2">
    <source>
        <dbReference type="Proteomes" id="UP000828390"/>
    </source>
</evidence>
<dbReference type="Proteomes" id="UP000828390">
    <property type="component" value="Unassembled WGS sequence"/>
</dbReference>
<reference evidence="1" key="2">
    <citation type="submission" date="2020-11" db="EMBL/GenBank/DDBJ databases">
        <authorList>
            <person name="McCartney M.A."/>
            <person name="Auch B."/>
            <person name="Kono T."/>
            <person name="Mallez S."/>
            <person name="Becker A."/>
            <person name="Gohl D.M."/>
            <person name="Silverstein K.A.T."/>
            <person name="Koren S."/>
            <person name="Bechman K.B."/>
            <person name="Herman A."/>
            <person name="Abrahante J.E."/>
            <person name="Garbe J."/>
        </authorList>
    </citation>
    <scope>NUCLEOTIDE SEQUENCE</scope>
    <source>
        <strain evidence="1">Duluth1</strain>
        <tissue evidence="1">Whole animal</tissue>
    </source>
</reference>
<evidence type="ECO:0000313" key="1">
    <source>
        <dbReference type="EMBL" id="KAH3770205.1"/>
    </source>
</evidence>
<comment type="caution">
    <text evidence="1">The sequence shown here is derived from an EMBL/GenBank/DDBJ whole genome shotgun (WGS) entry which is preliminary data.</text>
</comment>
<reference evidence="1" key="1">
    <citation type="journal article" date="2019" name="bioRxiv">
        <title>The Genome of the Zebra Mussel, Dreissena polymorpha: A Resource for Invasive Species Research.</title>
        <authorList>
            <person name="McCartney M.A."/>
            <person name="Auch B."/>
            <person name="Kono T."/>
            <person name="Mallez S."/>
            <person name="Zhang Y."/>
            <person name="Obille A."/>
            <person name="Becker A."/>
            <person name="Abrahante J.E."/>
            <person name="Garbe J."/>
            <person name="Badalamenti J.P."/>
            <person name="Herman A."/>
            <person name="Mangelson H."/>
            <person name="Liachko I."/>
            <person name="Sullivan S."/>
            <person name="Sone E.D."/>
            <person name="Koren S."/>
            <person name="Silverstein K.A.T."/>
            <person name="Beckman K.B."/>
            <person name="Gohl D.M."/>
        </authorList>
    </citation>
    <scope>NUCLEOTIDE SEQUENCE</scope>
    <source>
        <strain evidence="1">Duluth1</strain>
        <tissue evidence="1">Whole animal</tissue>
    </source>
</reference>
<organism evidence="1 2">
    <name type="scientific">Dreissena polymorpha</name>
    <name type="common">Zebra mussel</name>
    <name type="synonym">Mytilus polymorpha</name>
    <dbReference type="NCBI Taxonomy" id="45954"/>
    <lineage>
        <taxon>Eukaryota</taxon>
        <taxon>Metazoa</taxon>
        <taxon>Spiralia</taxon>
        <taxon>Lophotrochozoa</taxon>
        <taxon>Mollusca</taxon>
        <taxon>Bivalvia</taxon>
        <taxon>Autobranchia</taxon>
        <taxon>Heteroconchia</taxon>
        <taxon>Euheterodonta</taxon>
        <taxon>Imparidentia</taxon>
        <taxon>Neoheterodontei</taxon>
        <taxon>Myida</taxon>
        <taxon>Dreissenoidea</taxon>
        <taxon>Dreissenidae</taxon>
        <taxon>Dreissena</taxon>
    </lineage>
</organism>
<proteinExistence type="predicted"/>
<gene>
    <name evidence="1" type="ORF">DPMN_171489</name>
</gene>
<dbReference type="EMBL" id="JAIWYP010000009">
    <property type="protein sequence ID" value="KAH3770205.1"/>
    <property type="molecule type" value="Genomic_DNA"/>
</dbReference>
<sequence>MRSQTYLPKDACKRSITEKKACNKKTKGLYSITKRIAADNEVQKKRWIEPFQEQDLTANNSNGLHLDQ</sequence>
<dbReference type="AlphaFoldDB" id="A0A9D4E177"/>